<protein>
    <submittedName>
        <fullName evidence="3">(African queen) hypothetical protein</fullName>
    </submittedName>
</protein>
<reference evidence="3" key="1">
    <citation type="submission" date="2021-09" db="EMBL/GenBank/DDBJ databases">
        <authorList>
            <person name="Martin H S."/>
        </authorList>
    </citation>
    <scope>NUCLEOTIDE SEQUENCE</scope>
</reference>
<dbReference type="PANTHER" id="PTHR47958">
    <property type="entry name" value="ATP-DEPENDENT RNA HELICASE DBP3"/>
    <property type="match status" value="1"/>
</dbReference>
<evidence type="ECO:0000259" key="2">
    <source>
        <dbReference type="PROSITE" id="PS51194"/>
    </source>
</evidence>
<dbReference type="EMBL" id="CAKASE010000046">
    <property type="protein sequence ID" value="CAG9561096.1"/>
    <property type="molecule type" value="Genomic_DNA"/>
</dbReference>
<evidence type="ECO:0000256" key="1">
    <source>
        <dbReference type="SAM" id="MobiDB-lite"/>
    </source>
</evidence>
<evidence type="ECO:0000313" key="4">
    <source>
        <dbReference type="Proteomes" id="UP000789524"/>
    </source>
</evidence>
<organism evidence="3 4">
    <name type="scientific">Danaus chrysippus</name>
    <name type="common">African queen</name>
    <dbReference type="NCBI Taxonomy" id="151541"/>
    <lineage>
        <taxon>Eukaryota</taxon>
        <taxon>Metazoa</taxon>
        <taxon>Ecdysozoa</taxon>
        <taxon>Arthropoda</taxon>
        <taxon>Hexapoda</taxon>
        <taxon>Insecta</taxon>
        <taxon>Pterygota</taxon>
        <taxon>Neoptera</taxon>
        <taxon>Endopterygota</taxon>
        <taxon>Lepidoptera</taxon>
        <taxon>Glossata</taxon>
        <taxon>Ditrysia</taxon>
        <taxon>Papilionoidea</taxon>
        <taxon>Nymphalidae</taxon>
        <taxon>Danainae</taxon>
        <taxon>Danaini</taxon>
        <taxon>Danaina</taxon>
        <taxon>Danaus</taxon>
        <taxon>Anosia</taxon>
    </lineage>
</organism>
<accession>A0A8J2VR04</accession>
<evidence type="ECO:0000313" key="3">
    <source>
        <dbReference type="EMBL" id="CAG9561096.1"/>
    </source>
</evidence>
<dbReference type="PROSITE" id="PS51194">
    <property type="entry name" value="HELICASE_CTER"/>
    <property type="match status" value="1"/>
</dbReference>
<dbReference type="Gene3D" id="3.40.50.300">
    <property type="entry name" value="P-loop containing nucleotide triphosphate hydrolases"/>
    <property type="match status" value="1"/>
</dbReference>
<feature type="domain" description="Helicase C-terminal" evidence="2">
    <location>
        <begin position="1"/>
        <end position="88"/>
    </location>
</feature>
<proteinExistence type="predicted"/>
<gene>
    <name evidence="3" type="ORF">DCHRY22_LOCUS2659</name>
</gene>
<sequence length="140" mass="14967">MVPHVPFTAIGPEAGKLENVDGIKYVINFDYPNSSEDYIHRIGRTGRSKSKGTSYAFFTPSNSRQAKDLVSVLQEANQVVSPQLQTMADRCGGGGGGGWNRNRFGGGRGGGSFKRGSNFGRGSGGQGGGGHKRFNNEYDY</sequence>
<dbReference type="Proteomes" id="UP000789524">
    <property type="component" value="Unassembled WGS sequence"/>
</dbReference>
<name>A0A8J2VR04_9NEOP</name>
<feature type="compositionally biased region" description="Gly residues" evidence="1">
    <location>
        <begin position="91"/>
        <end position="129"/>
    </location>
</feature>
<dbReference type="SUPFAM" id="SSF52540">
    <property type="entry name" value="P-loop containing nucleoside triphosphate hydrolases"/>
    <property type="match status" value="1"/>
</dbReference>
<keyword evidence="4" id="KW-1185">Reference proteome</keyword>
<dbReference type="OrthoDB" id="196131at2759"/>
<feature type="region of interest" description="Disordered" evidence="1">
    <location>
        <begin position="87"/>
        <end position="140"/>
    </location>
</feature>
<dbReference type="InterPro" id="IPR001650">
    <property type="entry name" value="Helicase_C-like"/>
</dbReference>
<dbReference type="InterPro" id="IPR027417">
    <property type="entry name" value="P-loop_NTPase"/>
</dbReference>
<dbReference type="AlphaFoldDB" id="A0A8J2VR04"/>
<comment type="caution">
    <text evidence="3">The sequence shown here is derived from an EMBL/GenBank/DDBJ whole genome shotgun (WGS) entry which is preliminary data.</text>
</comment>
<dbReference type="Pfam" id="PF00271">
    <property type="entry name" value="Helicase_C"/>
    <property type="match status" value="1"/>
</dbReference>